<dbReference type="EMBL" id="CM007390">
    <property type="protein sequence ID" value="ONK56480.1"/>
    <property type="molecule type" value="Genomic_DNA"/>
</dbReference>
<reference evidence="3" key="1">
    <citation type="journal article" date="2017" name="Nat. Commun.">
        <title>The asparagus genome sheds light on the origin and evolution of a young Y chromosome.</title>
        <authorList>
            <person name="Harkess A."/>
            <person name="Zhou J."/>
            <person name="Xu C."/>
            <person name="Bowers J.E."/>
            <person name="Van der Hulst R."/>
            <person name="Ayyampalayam S."/>
            <person name="Mercati F."/>
            <person name="Riccardi P."/>
            <person name="McKain M.R."/>
            <person name="Kakrana A."/>
            <person name="Tang H."/>
            <person name="Ray J."/>
            <person name="Groenendijk J."/>
            <person name="Arikit S."/>
            <person name="Mathioni S.M."/>
            <person name="Nakano M."/>
            <person name="Shan H."/>
            <person name="Telgmann-Rauber A."/>
            <person name="Kanno A."/>
            <person name="Yue Z."/>
            <person name="Chen H."/>
            <person name="Li W."/>
            <person name="Chen Y."/>
            <person name="Xu X."/>
            <person name="Zhang Y."/>
            <person name="Luo S."/>
            <person name="Chen H."/>
            <person name="Gao J."/>
            <person name="Mao Z."/>
            <person name="Pires J.C."/>
            <person name="Luo M."/>
            <person name="Kudrna D."/>
            <person name="Wing R.A."/>
            <person name="Meyers B.C."/>
            <person name="Yi K."/>
            <person name="Kong H."/>
            <person name="Lavrijsen P."/>
            <person name="Sunseri F."/>
            <person name="Falavigna A."/>
            <person name="Ye Y."/>
            <person name="Leebens-Mack J.H."/>
            <person name="Chen G."/>
        </authorList>
    </citation>
    <scope>NUCLEOTIDE SEQUENCE [LARGE SCALE GENOMIC DNA]</scope>
    <source>
        <strain evidence="3">cv. DH0086</strain>
    </source>
</reference>
<dbReference type="Proteomes" id="UP000243459">
    <property type="component" value="Chromosome 10"/>
</dbReference>
<organism evidence="2 3">
    <name type="scientific">Asparagus officinalis</name>
    <name type="common">Garden asparagus</name>
    <dbReference type="NCBI Taxonomy" id="4686"/>
    <lineage>
        <taxon>Eukaryota</taxon>
        <taxon>Viridiplantae</taxon>
        <taxon>Streptophyta</taxon>
        <taxon>Embryophyta</taxon>
        <taxon>Tracheophyta</taxon>
        <taxon>Spermatophyta</taxon>
        <taxon>Magnoliopsida</taxon>
        <taxon>Liliopsida</taxon>
        <taxon>Asparagales</taxon>
        <taxon>Asparagaceae</taxon>
        <taxon>Asparagoideae</taxon>
        <taxon>Asparagus</taxon>
    </lineage>
</organism>
<evidence type="ECO:0000313" key="3">
    <source>
        <dbReference type="Proteomes" id="UP000243459"/>
    </source>
</evidence>
<dbReference type="Gramene" id="ONK56480">
    <property type="protein sequence ID" value="ONK56480"/>
    <property type="gene ID" value="A4U43_C10F9150"/>
</dbReference>
<accession>A0A5P1E1K1</accession>
<evidence type="ECO:0000313" key="2">
    <source>
        <dbReference type="EMBL" id="ONK56480.1"/>
    </source>
</evidence>
<name>A0A5P1E1K1_ASPOF</name>
<sequence>MDDGARLPSPEPPSPSPEPAGSVKSSTSDSSHRPPLQSPYASSHLPESMAEVYECLSGLKRQQEEIREELVRRVDGLGHQLAEILSILKPSSSSQGPGPSTS</sequence>
<proteinExistence type="predicted"/>
<feature type="region of interest" description="Disordered" evidence="1">
    <location>
        <begin position="1"/>
        <end position="46"/>
    </location>
</feature>
<feature type="compositionally biased region" description="Pro residues" evidence="1">
    <location>
        <begin position="9"/>
        <end position="18"/>
    </location>
</feature>
<keyword evidence="3" id="KW-1185">Reference proteome</keyword>
<gene>
    <name evidence="2" type="ORF">A4U43_C10F9150</name>
</gene>
<protein>
    <submittedName>
        <fullName evidence="2">Uncharacterized protein</fullName>
    </submittedName>
</protein>
<evidence type="ECO:0000256" key="1">
    <source>
        <dbReference type="SAM" id="MobiDB-lite"/>
    </source>
</evidence>
<dbReference type="AlphaFoldDB" id="A0A5P1E1K1"/>